<evidence type="ECO:0000313" key="2">
    <source>
        <dbReference type="EMBL" id="RFM23797.1"/>
    </source>
</evidence>
<gene>
    <name evidence="2" type="ORF">D0433_09200</name>
</gene>
<name>A0A395LZ63_9BACT</name>
<proteinExistence type="predicted"/>
<dbReference type="PROSITE" id="PS51257">
    <property type="entry name" value="PROKAR_LIPOPROTEIN"/>
    <property type="match status" value="1"/>
</dbReference>
<feature type="chain" id="PRO_5017184414" description="SbsA Ig-like domain-containing protein" evidence="1">
    <location>
        <begin position="18"/>
        <end position="143"/>
    </location>
</feature>
<dbReference type="Proteomes" id="UP000266389">
    <property type="component" value="Unassembled WGS sequence"/>
</dbReference>
<feature type="signal peptide" evidence="1">
    <location>
        <begin position="1"/>
        <end position="17"/>
    </location>
</feature>
<dbReference type="EMBL" id="PHFL01000058">
    <property type="protein sequence ID" value="RFM23797.1"/>
    <property type="molecule type" value="Genomic_DNA"/>
</dbReference>
<evidence type="ECO:0008006" key="4">
    <source>
        <dbReference type="Google" id="ProtNLM"/>
    </source>
</evidence>
<protein>
    <recommendedName>
        <fullName evidence="4">SbsA Ig-like domain-containing protein</fullName>
    </recommendedName>
</protein>
<organism evidence="2 3">
    <name type="scientific">Candidatus Thermochlorobacter aerophilus</name>
    <dbReference type="NCBI Taxonomy" id="1868324"/>
    <lineage>
        <taxon>Bacteria</taxon>
        <taxon>Pseudomonadati</taxon>
        <taxon>Chlorobiota</taxon>
        <taxon>Chlorobiia</taxon>
        <taxon>Chlorobiales</taxon>
        <taxon>Candidatus Thermochlorobacteriaceae</taxon>
        <taxon>Candidatus Thermochlorobacter</taxon>
    </lineage>
</organism>
<dbReference type="AlphaFoldDB" id="A0A395LZ63"/>
<keyword evidence="1" id="KW-0732">Signal</keyword>
<accession>A0A395LZ63</accession>
<evidence type="ECO:0000313" key="3">
    <source>
        <dbReference type="Proteomes" id="UP000266389"/>
    </source>
</evidence>
<comment type="caution">
    <text evidence="2">The sequence shown here is derived from an EMBL/GenBank/DDBJ whole genome shotgun (WGS) entry which is preliminary data.</text>
</comment>
<reference evidence="2 3" key="1">
    <citation type="journal article" date="2011" name="ISME J.">
        <title>Community ecology of hot spring cyanobacterial mats: predominant populations and their functional potential.</title>
        <authorList>
            <person name="Klatt C.G."/>
            <person name="Wood J.M."/>
            <person name="Rusch D.B."/>
            <person name="Bateson M.M."/>
            <person name="Hamamura N."/>
            <person name="Heidelberg J.F."/>
            <person name="Grossman A.R."/>
            <person name="Bhaya D."/>
            <person name="Cohan F.M."/>
            <person name="Kuhl M."/>
            <person name="Bryant D.A."/>
            <person name="Ward D.M."/>
        </authorList>
    </citation>
    <scope>NUCLEOTIDE SEQUENCE [LARGE SCALE GENOMIC DNA]</scope>
    <source>
        <strain evidence="2">OS</strain>
    </source>
</reference>
<sequence length="143" mass="16218">MIRYLFLSLLLTVLVFAACESQNPVAPEIIRPTVGIFRLLTPSNDSFVVLSATDTLKLSWESARFDLAGNIKYIAILDLDSNFENGRVLSVETTVESVLVSSRSLQALPSFRNDTFYFYTVFATNLRETLRSADRHIFFLRVQ</sequence>
<evidence type="ECO:0000256" key="1">
    <source>
        <dbReference type="SAM" id="SignalP"/>
    </source>
</evidence>